<gene>
    <name evidence="2" type="ORF">EJ08DRAFT_395839</name>
</gene>
<dbReference type="AlphaFoldDB" id="A0A9P4NL46"/>
<keyword evidence="3" id="KW-1185">Reference proteome</keyword>
<dbReference type="EMBL" id="MU007068">
    <property type="protein sequence ID" value="KAF2425696.1"/>
    <property type="molecule type" value="Genomic_DNA"/>
</dbReference>
<accession>A0A9P4NL46</accession>
<protein>
    <submittedName>
        <fullName evidence="2">Uncharacterized protein</fullName>
    </submittedName>
</protein>
<evidence type="ECO:0000313" key="3">
    <source>
        <dbReference type="Proteomes" id="UP000800235"/>
    </source>
</evidence>
<organism evidence="2 3">
    <name type="scientific">Tothia fuscella</name>
    <dbReference type="NCBI Taxonomy" id="1048955"/>
    <lineage>
        <taxon>Eukaryota</taxon>
        <taxon>Fungi</taxon>
        <taxon>Dikarya</taxon>
        <taxon>Ascomycota</taxon>
        <taxon>Pezizomycotina</taxon>
        <taxon>Dothideomycetes</taxon>
        <taxon>Pleosporomycetidae</taxon>
        <taxon>Venturiales</taxon>
        <taxon>Cylindrosympodiaceae</taxon>
        <taxon>Tothia</taxon>
    </lineage>
</organism>
<comment type="caution">
    <text evidence="2">The sequence shown here is derived from an EMBL/GenBank/DDBJ whole genome shotgun (WGS) entry which is preliminary data.</text>
</comment>
<feature type="region of interest" description="Disordered" evidence="1">
    <location>
        <begin position="104"/>
        <end position="123"/>
    </location>
</feature>
<sequence>MSLQNALLTPPGTPPHKILPPYTHHPSSPPRRFEPQLSPTVGLAEEEEDMYLVVNTIPEDPFWDGPSAEVKPTPFNKKLMFQDMRRKLAELVKKEEAMAAEEARLAEEERRELEEERKETEKRRVEAEKLEARLRVLQEDIDVERVRVRALAVILTLLTAGHVFSIMSSTP</sequence>
<proteinExistence type="predicted"/>
<feature type="region of interest" description="Disordered" evidence="1">
    <location>
        <begin position="1"/>
        <end position="37"/>
    </location>
</feature>
<reference evidence="2" key="1">
    <citation type="journal article" date="2020" name="Stud. Mycol.">
        <title>101 Dothideomycetes genomes: a test case for predicting lifestyles and emergence of pathogens.</title>
        <authorList>
            <person name="Haridas S."/>
            <person name="Albert R."/>
            <person name="Binder M."/>
            <person name="Bloem J."/>
            <person name="Labutti K."/>
            <person name="Salamov A."/>
            <person name="Andreopoulos B."/>
            <person name="Baker S."/>
            <person name="Barry K."/>
            <person name="Bills G."/>
            <person name="Bluhm B."/>
            <person name="Cannon C."/>
            <person name="Castanera R."/>
            <person name="Culley D."/>
            <person name="Daum C."/>
            <person name="Ezra D."/>
            <person name="Gonzalez J."/>
            <person name="Henrissat B."/>
            <person name="Kuo A."/>
            <person name="Liang C."/>
            <person name="Lipzen A."/>
            <person name="Lutzoni F."/>
            <person name="Magnuson J."/>
            <person name="Mondo S."/>
            <person name="Nolan M."/>
            <person name="Ohm R."/>
            <person name="Pangilinan J."/>
            <person name="Park H.-J."/>
            <person name="Ramirez L."/>
            <person name="Alfaro M."/>
            <person name="Sun H."/>
            <person name="Tritt A."/>
            <person name="Yoshinaga Y."/>
            <person name="Zwiers L.-H."/>
            <person name="Turgeon B."/>
            <person name="Goodwin S."/>
            <person name="Spatafora J."/>
            <person name="Crous P."/>
            <person name="Grigoriev I."/>
        </authorList>
    </citation>
    <scope>NUCLEOTIDE SEQUENCE</scope>
    <source>
        <strain evidence="2">CBS 130266</strain>
    </source>
</reference>
<evidence type="ECO:0000256" key="1">
    <source>
        <dbReference type="SAM" id="MobiDB-lite"/>
    </source>
</evidence>
<dbReference type="Proteomes" id="UP000800235">
    <property type="component" value="Unassembled WGS sequence"/>
</dbReference>
<name>A0A9P4NL46_9PEZI</name>
<evidence type="ECO:0000313" key="2">
    <source>
        <dbReference type="EMBL" id="KAF2425696.1"/>
    </source>
</evidence>